<accession>A0ABT9IMC9</accession>
<feature type="transmembrane region" description="Helical" evidence="2">
    <location>
        <begin position="143"/>
        <end position="164"/>
    </location>
</feature>
<comment type="caution">
    <text evidence="3">The sequence shown here is derived from an EMBL/GenBank/DDBJ whole genome shotgun (WGS) entry which is preliminary data.</text>
</comment>
<feature type="transmembrane region" description="Helical" evidence="2">
    <location>
        <begin position="61"/>
        <end position="86"/>
    </location>
</feature>
<dbReference type="RefSeq" id="WP_305995795.1">
    <property type="nucleotide sequence ID" value="NZ_JAVALS010000003.1"/>
</dbReference>
<feature type="transmembrane region" description="Helical" evidence="2">
    <location>
        <begin position="251"/>
        <end position="272"/>
    </location>
</feature>
<evidence type="ECO:0000313" key="3">
    <source>
        <dbReference type="EMBL" id="MDP5226738.1"/>
    </source>
</evidence>
<dbReference type="Proteomes" id="UP001232725">
    <property type="component" value="Unassembled WGS sequence"/>
</dbReference>
<sequence length="316" mass="32317">MTDAAVEPRVPFSRLMSAALKTLAMGLLLTAPLTLCAMVTSQVLADEFFRTGPAETVAAGVRALMGIFTLLLPPASLLFFIAAGLARRPDRARSKASLASTADDAAADHSAAADDAAADRPHASAGPGRPTERRAGIRMSGRVAMSGVVVACLGGLLTVAGLIIRKPGRGAAAQTLTFSPGKEASLHGQFVWGLSLSALGLCIVLAALTVMSVLAARRLRRWTREDAAAEAPGITDREAASASKVVSRIPLMVMVLWQCLGAVAVACALAAGDGGDSVPPGLVIAVWGTGTVAVMVLAGFQEARSAPLRQRISSGS</sequence>
<dbReference type="EMBL" id="JAVALS010000003">
    <property type="protein sequence ID" value="MDP5226738.1"/>
    <property type="molecule type" value="Genomic_DNA"/>
</dbReference>
<feature type="transmembrane region" description="Helical" evidence="2">
    <location>
        <begin position="278"/>
        <end position="300"/>
    </location>
</feature>
<keyword evidence="4" id="KW-1185">Reference proteome</keyword>
<reference evidence="3 4" key="1">
    <citation type="submission" date="2023-08" db="EMBL/GenBank/DDBJ databases">
        <title>Arthrobacter horti sp. nov., isolated from forest soil.</title>
        <authorList>
            <person name="Park M."/>
        </authorList>
    </citation>
    <scope>NUCLEOTIDE SEQUENCE [LARGE SCALE GENOMIC DNA]</scope>
    <source>
        <strain evidence="3 4">YJM1</strain>
    </source>
</reference>
<protein>
    <submittedName>
        <fullName evidence="3">Uncharacterized protein</fullName>
    </submittedName>
</protein>
<keyword evidence="2" id="KW-0812">Transmembrane</keyword>
<gene>
    <name evidence="3" type="ORF">Q9R02_06190</name>
</gene>
<evidence type="ECO:0000313" key="4">
    <source>
        <dbReference type="Proteomes" id="UP001232725"/>
    </source>
</evidence>
<evidence type="ECO:0000256" key="2">
    <source>
        <dbReference type="SAM" id="Phobius"/>
    </source>
</evidence>
<name>A0ABT9IMC9_9MICC</name>
<feature type="transmembrane region" description="Helical" evidence="2">
    <location>
        <begin position="190"/>
        <end position="214"/>
    </location>
</feature>
<keyword evidence="2" id="KW-0472">Membrane</keyword>
<proteinExistence type="predicted"/>
<keyword evidence="2" id="KW-1133">Transmembrane helix</keyword>
<feature type="region of interest" description="Disordered" evidence="1">
    <location>
        <begin position="110"/>
        <end position="135"/>
    </location>
</feature>
<organism evidence="3 4">
    <name type="scientific">Arthrobacter horti</name>
    <dbReference type="NCBI Taxonomy" id="3068273"/>
    <lineage>
        <taxon>Bacteria</taxon>
        <taxon>Bacillati</taxon>
        <taxon>Actinomycetota</taxon>
        <taxon>Actinomycetes</taxon>
        <taxon>Micrococcales</taxon>
        <taxon>Micrococcaceae</taxon>
        <taxon>Arthrobacter</taxon>
    </lineage>
</organism>
<evidence type="ECO:0000256" key="1">
    <source>
        <dbReference type="SAM" id="MobiDB-lite"/>
    </source>
</evidence>